<dbReference type="InterPro" id="IPR004045">
    <property type="entry name" value="Glutathione_S-Trfase_N"/>
</dbReference>
<dbReference type="Proteomes" id="UP000554837">
    <property type="component" value="Unassembled WGS sequence"/>
</dbReference>
<dbReference type="PANTHER" id="PTHR44051">
    <property type="entry name" value="GLUTATHIONE S-TRANSFERASE-RELATED"/>
    <property type="match status" value="1"/>
</dbReference>
<dbReference type="SUPFAM" id="SSF47616">
    <property type="entry name" value="GST C-terminal domain-like"/>
    <property type="match status" value="1"/>
</dbReference>
<dbReference type="CDD" id="cd03188">
    <property type="entry name" value="GST_C_Beta"/>
    <property type="match status" value="1"/>
</dbReference>
<keyword evidence="4" id="KW-1185">Reference proteome</keyword>
<organism evidence="3 4">
    <name type="scientific">Inhella inkyongensis</name>
    <dbReference type="NCBI Taxonomy" id="392593"/>
    <lineage>
        <taxon>Bacteria</taxon>
        <taxon>Pseudomonadati</taxon>
        <taxon>Pseudomonadota</taxon>
        <taxon>Betaproteobacteria</taxon>
        <taxon>Burkholderiales</taxon>
        <taxon>Sphaerotilaceae</taxon>
        <taxon>Inhella</taxon>
    </lineage>
</organism>
<dbReference type="PANTHER" id="PTHR44051:SF8">
    <property type="entry name" value="GLUTATHIONE S-TRANSFERASE GSTA"/>
    <property type="match status" value="1"/>
</dbReference>
<feature type="domain" description="GST C-terminal" evidence="2">
    <location>
        <begin position="87"/>
        <end position="202"/>
    </location>
</feature>
<dbReference type="Pfam" id="PF13410">
    <property type="entry name" value="GST_C_2"/>
    <property type="match status" value="1"/>
</dbReference>
<feature type="domain" description="GST N-terminal" evidence="1">
    <location>
        <begin position="1"/>
        <end position="81"/>
    </location>
</feature>
<dbReference type="SFLD" id="SFLDG00358">
    <property type="entry name" value="Main_(cytGST)"/>
    <property type="match status" value="1"/>
</dbReference>
<sequence>MKLYYSPAACSLASHIVLRETGQDFELIKVDTQTHRTASGADYFGINPKGQVPLLELEDGQRLSEGPVIAQYIADRKGARDLMPEPGSLARYRVQEWQNYISTELHKSFTPLFNPELDAKAKTTLRAVLNKKLAWLDGQMQGRRFLTGEAFTAADAYLFVVLGWAQYVDVDLQPFAGLLNFRTRVAQRPAVRAALQAEGLLQ</sequence>
<keyword evidence="3" id="KW-0808">Transferase</keyword>
<dbReference type="InterPro" id="IPR040079">
    <property type="entry name" value="Glutathione_S-Trfase"/>
</dbReference>
<evidence type="ECO:0000313" key="4">
    <source>
        <dbReference type="Proteomes" id="UP000554837"/>
    </source>
</evidence>
<dbReference type="GO" id="GO:0004364">
    <property type="term" value="F:glutathione transferase activity"/>
    <property type="evidence" value="ECO:0007669"/>
    <property type="project" value="UniProtKB-EC"/>
</dbReference>
<comment type="caution">
    <text evidence="3">The sequence shown here is derived from an EMBL/GenBank/DDBJ whole genome shotgun (WGS) entry which is preliminary data.</text>
</comment>
<dbReference type="AlphaFoldDB" id="A0A840S8M9"/>
<evidence type="ECO:0000313" key="3">
    <source>
        <dbReference type="EMBL" id="MBB5205972.1"/>
    </source>
</evidence>
<dbReference type="NCBIfam" id="NF007831">
    <property type="entry name" value="PRK10542.1"/>
    <property type="match status" value="1"/>
</dbReference>
<proteinExistence type="predicted"/>
<dbReference type="Gene3D" id="3.40.30.10">
    <property type="entry name" value="Glutaredoxin"/>
    <property type="match status" value="1"/>
</dbReference>
<dbReference type="InterPro" id="IPR010987">
    <property type="entry name" value="Glutathione-S-Trfase_C-like"/>
</dbReference>
<dbReference type="Gene3D" id="1.20.1050.10">
    <property type="match status" value="1"/>
</dbReference>
<dbReference type="Pfam" id="PF13409">
    <property type="entry name" value="GST_N_2"/>
    <property type="match status" value="1"/>
</dbReference>
<name>A0A840S8M9_9BURK</name>
<evidence type="ECO:0000259" key="1">
    <source>
        <dbReference type="PROSITE" id="PS50404"/>
    </source>
</evidence>
<dbReference type="PROSITE" id="PS50404">
    <property type="entry name" value="GST_NTER"/>
    <property type="match status" value="1"/>
</dbReference>
<dbReference type="EMBL" id="JACHHO010000006">
    <property type="protein sequence ID" value="MBB5205972.1"/>
    <property type="molecule type" value="Genomic_DNA"/>
</dbReference>
<dbReference type="SFLD" id="SFLDS00019">
    <property type="entry name" value="Glutathione_Transferase_(cytos"/>
    <property type="match status" value="1"/>
</dbReference>
<dbReference type="InterPro" id="IPR036282">
    <property type="entry name" value="Glutathione-S-Trfase_C_sf"/>
</dbReference>
<dbReference type="EC" id="2.5.1.18" evidence="3"/>
<evidence type="ECO:0000259" key="2">
    <source>
        <dbReference type="PROSITE" id="PS50405"/>
    </source>
</evidence>
<gene>
    <name evidence="3" type="ORF">HNQ51_003303</name>
</gene>
<dbReference type="SUPFAM" id="SSF52833">
    <property type="entry name" value="Thioredoxin-like"/>
    <property type="match status" value="1"/>
</dbReference>
<dbReference type="InterPro" id="IPR036249">
    <property type="entry name" value="Thioredoxin-like_sf"/>
</dbReference>
<dbReference type="OrthoDB" id="8772754at2"/>
<protein>
    <submittedName>
        <fullName evidence="3">Glutathione S-transferase</fullName>
        <ecNumber evidence="3">2.5.1.18</ecNumber>
    </submittedName>
</protein>
<dbReference type="CDD" id="cd03057">
    <property type="entry name" value="GST_N_Beta"/>
    <property type="match status" value="1"/>
</dbReference>
<dbReference type="RefSeq" id="WP_138856209.1">
    <property type="nucleotide sequence ID" value="NZ_CP040709.1"/>
</dbReference>
<dbReference type="PROSITE" id="PS50405">
    <property type="entry name" value="GST_CTER"/>
    <property type="match status" value="1"/>
</dbReference>
<dbReference type="SFLD" id="SFLDG01150">
    <property type="entry name" value="Main.1:_Beta-like"/>
    <property type="match status" value="1"/>
</dbReference>
<reference evidence="3 4" key="1">
    <citation type="submission" date="2020-08" db="EMBL/GenBank/DDBJ databases">
        <title>Genomic Encyclopedia of Type Strains, Phase IV (KMG-IV): sequencing the most valuable type-strain genomes for metagenomic binning, comparative biology and taxonomic classification.</title>
        <authorList>
            <person name="Goeker M."/>
        </authorList>
    </citation>
    <scope>NUCLEOTIDE SEQUENCE [LARGE SCALE GENOMIC DNA]</scope>
    <source>
        <strain evidence="3 4">DSM 23958</strain>
    </source>
</reference>
<accession>A0A840S8M9</accession>